<keyword evidence="5 7" id="KW-1133">Transmembrane helix</keyword>
<reference evidence="9" key="1">
    <citation type="submission" date="2014-04" db="EMBL/GenBank/DDBJ databases">
        <title>Phosphorus nutrient ecology and molecular mechanisms in marine eukaryotic phytoplankton.</title>
        <authorList>
            <person name="Lin S."/>
            <person name="Shi X."/>
        </authorList>
    </citation>
    <scope>NUCLEOTIDE SEQUENCE</scope>
</reference>
<organism evidence="9">
    <name type="scientific">Prorocentrum donghaiense</name>
    <dbReference type="NCBI Taxonomy" id="257771"/>
    <lineage>
        <taxon>Eukaryota</taxon>
        <taxon>Sar</taxon>
        <taxon>Alveolata</taxon>
        <taxon>Dinophyceae</taxon>
        <taxon>Prorocentrales</taxon>
        <taxon>Prorocentraceae</taxon>
        <taxon>Prorocentrum</taxon>
    </lineage>
</organism>
<dbReference type="PANTHER" id="PTHR11101:SF80">
    <property type="entry name" value="PHOSPHATE TRANSPORTER"/>
    <property type="match status" value="1"/>
</dbReference>
<feature type="transmembrane region" description="Helical" evidence="7">
    <location>
        <begin position="216"/>
        <end position="235"/>
    </location>
</feature>
<accession>A0A0E3J8M0</accession>
<dbReference type="Pfam" id="PF01384">
    <property type="entry name" value="PHO4"/>
    <property type="match status" value="1"/>
</dbReference>
<dbReference type="InterPro" id="IPR001204">
    <property type="entry name" value="Phos_transporter"/>
</dbReference>
<dbReference type="EMBL" id="KJ699386">
    <property type="protein sequence ID" value="AJO61313.1"/>
    <property type="molecule type" value="mRNA"/>
</dbReference>
<feature type="compositionally biased region" description="Low complexity" evidence="8">
    <location>
        <begin position="291"/>
        <end position="318"/>
    </location>
</feature>
<evidence type="ECO:0000256" key="1">
    <source>
        <dbReference type="ARBA" id="ARBA00004141"/>
    </source>
</evidence>
<evidence type="ECO:0000313" key="9">
    <source>
        <dbReference type="EMBL" id="AJO61313.1"/>
    </source>
</evidence>
<feature type="transmembrane region" description="Helical" evidence="7">
    <location>
        <begin position="175"/>
        <end position="196"/>
    </location>
</feature>
<dbReference type="PANTHER" id="PTHR11101">
    <property type="entry name" value="PHOSPHATE TRANSPORTER"/>
    <property type="match status" value="1"/>
</dbReference>
<feature type="transmembrane region" description="Helical" evidence="7">
    <location>
        <begin position="120"/>
        <end position="139"/>
    </location>
</feature>
<feature type="transmembrane region" description="Helical" evidence="7">
    <location>
        <begin position="388"/>
        <end position="409"/>
    </location>
</feature>
<feature type="transmembrane region" description="Helical" evidence="7">
    <location>
        <begin position="39"/>
        <end position="57"/>
    </location>
</feature>
<keyword evidence="4 7" id="KW-0812">Transmembrane</keyword>
<comment type="similarity">
    <text evidence="7">Belongs to the inorganic phosphate transporter (PiT) (TC 2.A.20) family.</text>
</comment>
<feature type="compositionally biased region" description="Basic and acidic residues" evidence="8">
    <location>
        <begin position="328"/>
        <end position="337"/>
    </location>
</feature>
<dbReference type="GO" id="GO:0005315">
    <property type="term" value="F:phosphate transmembrane transporter activity"/>
    <property type="evidence" value="ECO:0007669"/>
    <property type="project" value="InterPro"/>
</dbReference>
<feature type="transmembrane region" description="Helical" evidence="7">
    <location>
        <begin position="77"/>
        <end position="99"/>
    </location>
</feature>
<keyword evidence="6 7" id="KW-0472">Membrane</keyword>
<dbReference type="AlphaFoldDB" id="A0A0E3J8M0"/>
<proteinExistence type="evidence at transcript level"/>
<evidence type="ECO:0000256" key="7">
    <source>
        <dbReference type="RuleBase" id="RU363058"/>
    </source>
</evidence>
<keyword evidence="2 7" id="KW-0813">Transport</keyword>
<name>A0A0E3J8M0_9DINO</name>
<evidence type="ECO:0000256" key="6">
    <source>
        <dbReference type="ARBA" id="ARBA00023136"/>
    </source>
</evidence>
<comment type="subcellular location">
    <subcellularLocation>
        <location evidence="1 7">Membrane</location>
        <topology evidence="1 7">Multi-pass membrane protein</topology>
    </subcellularLocation>
</comment>
<dbReference type="GO" id="GO:0016020">
    <property type="term" value="C:membrane"/>
    <property type="evidence" value="ECO:0007669"/>
    <property type="project" value="UniProtKB-SubCell"/>
</dbReference>
<evidence type="ECO:0000256" key="5">
    <source>
        <dbReference type="ARBA" id="ARBA00022989"/>
    </source>
</evidence>
<feature type="transmembrane region" description="Helical" evidence="7">
    <location>
        <begin position="247"/>
        <end position="270"/>
    </location>
</feature>
<sequence>MESIFAIFNTGEWGDAARSLSASDGLIMEGYDTPNPSDLTWVIVLATLCMTFMAWGIGANDVANSFATAFGAKCLTARQACCIAAVCELAGAVLLGGHVSDTIRKGMMSVKLYDGDDGRVIIMAGMTSVLLAAASWLLVASKYGLPVSTTHSAVGGVIAFAVASKGYDSVNWEKVGMIVASWFVSPTMSGVVGFVTYSITKYCVLMPENSLAHAKIALPFMVFIMAFTVSLFTIYKGAKGIGLDDTSPLVAFLSALGISIVVAVISYPVMLRYARYLEEKEANAKEDAPAVEDGAGASAAEDGAGPEPAPEGAPASSENPAVAASDKSQAKEVKTTDPKTEQMFKALVVACAGFQSIAHGANDVANSVGPFGAVLAAKEGELQKKTEIALWVFFLAGGFIVIGLASYGLKVMQTIGEKITVVTPSKAACAQFSATLVVLLATRLGLPISTTHAAVGGVLGVGLADGVNNINWMMMVKIFFSWIITLPICGITAVGIYGLFLPLVLVVN</sequence>
<feature type="region of interest" description="Disordered" evidence="8">
    <location>
        <begin position="285"/>
        <end position="337"/>
    </location>
</feature>
<protein>
    <recommendedName>
        <fullName evidence="7">Phosphate transporter</fullName>
    </recommendedName>
</protein>
<keyword evidence="3 7" id="KW-0592">Phosphate transport</keyword>
<evidence type="ECO:0000256" key="2">
    <source>
        <dbReference type="ARBA" id="ARBA00022448"/>
    </source>
</evidence>
<feature type="transmembrane region" description="Helical" evidence="7">
    <location>
        <begin position="145"/>
        <end position="163"/>
    </location>
</feature>
<evidence type="ECO:0000256" key="8">
    <source>
        <dbReference type="SAM" id="MobiDB-lite"/>
    </source>
</evidence>
<dbReference type="GO" id="GO:0035435">
    <property type="term" value="P:phosphate ion transmembrane transport"/>
    <property type="evidence" value="ECO:0007669"/>
    <property type="project" value="TreeGrafter"/>
</dbReference>
<comment type="function">
    <text evidence="7">Sodium-phosphate symporter.</text>
</comment>
<evidence type="ECO:0000256" key="4">
    <source>
        <dbReference type="ARBA" id="ARBA00022692"/>
    </source>
</evidence>
<feature type="transmembrane region" description="Helical" evidence="7">
    <location>
        <begin position="479"/>
        <end position="505"/>
    </location>
</feature>
<evidence type="ECO:0000256" key="3">
    <source>
        <dbReference type="ARBA" id="ARBA00022592"/>
    </source>
</evidence>